<evidence type="ECO:0000313" key="2">
    <source>
        <dbReference type="EMBL" id="KAL0058164.1"/>
    </source>
</evidence>
<sequence length="212" mass="24248">MPRPKLYHTAAEKREASRKSSAKHYQKHKEVIAARRQIQRNEKAIRNRKKTSKISDRDERASTNSRAKSGRKVKEGQPLKPERMSSKQPVNTIKTCTARARRLKSVIEKTYGDTKCYKIFLQSVITRFLADELDLDAISEFHTQYERYCIEFNECKFAMMDCGGSRADIDAIADMRAETFLTVSGLTDIFGEAACGSEQLASAYSKRLFTFL</sequence>
<feature type="compositionally biased region" description="Basic and acidic residues" evidence="1">
    <location>
        <begin position="72"/>
        <end position="85"/>
    </location>
</feature>
<organism evidence="2 3">
    <name type="scientific">Marasmius tenuissimus</name>
    <dbReference type="NCBI Taxonomy" id="585030"/>
    <lineage>
        <taxon>Eukaryota</taxon>
        <taxon>Fungi</taxon>
        <taxon>Dikarya</taxon>
        <taxon>Basidiomycota</taxon>
        <taxon>Agaricomycotina</taxon>
        <taxon>Agaricomycetes</taxon>
        <taxon>Agaricomycetidae</taxon>
        <taxon>Agaricales</taxon>
        <taxon>Marasmiineae</taxon>
        <taxon>Marasmiaceae</taxon>
        <taxon>Marasmius</taxon>
    </lineage>
</organism>
<keyword evidence="3" id="KW-1185">Reference proteome</keyword>
<gene>
    <name evidence="2" type="ORF">AAF712_015171</name>
</gene>
<feature type="compositionally biased region" description="Basic and acidic residues" evidence="1">
    <location>
        <begin position="28"/>
        <end position="45"/>
    </location>
</feature>
<accession>A0ABR2ZAY8</accession>
<evidence type="ECO:0000313" key="3">
    <source>
        <dbReference type="Proteomes" id="UP001437256"/>
    </source>
</evidence>
<dbReference type="Proteomes" id="UP001437256">
    <property type="component" value="Unassembled WGS sequence"/>
</dbReference>
<dbReference type="EMBL" id="JBBXMP010000356">
    <property type="protein sequence ID" value="KAL0058164.1"/>
    <property type="molecule type" value="Genomic_DNA"/>
</dbReference>
<proteinExistence type="predicted"/>
<evidence type="ECO:0000256" key="1">
    <source>
        <dbReference type="SAM" id="MobiDB-lite"/>
    </source>
</evidence>
<protein>
    <submittedName>
        <fullName evidence="2">Uncharacterized protein</fullName>
    </submittedName>
</protein>
<comment type="caution">
    <text evidence="2">The sequence shown here is derived from an EMBL/GenBank/DDBJ whole genome shotgun (WGS) entry which is preliminary data.</text>
</comment>
<name>A0ABR2ZAY8_9AGAR</name>
<feature type="region of interest" description="Disordered" evidence="1">
    <location>
        <begin position="1"/>
        <end position="90"/>
    </location>
</feature>
<reference evidence="2 3" key="1">
    <citation type="submission" date="2024-05" db="EMBL/GenBank/DDBJ databases">
        <title>A draft genome resource for the thread blight pathogen Marasmius tenuissimus strain MS-2.</title>
        <authorList>
            <person name="Yulfo-Soto G.E."/>
            <person name="Baruah I.K."/>
            <person name="Amoako-Attah I."/>
            <person name="Bukari Y."/>
            <person name="Meinhardt L.W."/>
            <person name="Bailey B.A."/>
            <person name="Cohen S.P."/>
        </authorList>
    </citation>
    <scope>NUCLEOTIDE SEQUENCE [LARGE SCALE GENOMIC DNA]</scope>
    <source>
        <strain evidence="2 3">MS-2</strain>
    </source>
</reference>